<dbReference type="eggNOG" id="ENOG502QWST">
    <property type="taxonomic scope" value="Eukaryota"/>
</dbReference>
<dbReference type="HOGENOM" id="CLU_061822_0_1_1"/>
<dbReference type="KEGG" id="dwi:6651556"/>
<keyword evidence="7" id="KW-0206">Cytoskeleton</keyword>
<comment type="similarity">
    <text evidence="2">Belongs to the RIB43A family.</text>
</comment>
<dbReference type="PANTHER" id="PTHR14517:SF6">
    <property type="entry name" value="RE41410P"/>
    <property type="match status" value="1"/>
</dbReference>
<protein>
    <recommendedName>
        <fullName evidence="12">RIB43A-like with coiled-coils protein 2</fullName>
    </recommendedName>
</protein>
<evidence type="ECO:0000256" key="4">
    <source>
        <dbReference type="ARBA" id="ARBA00022846"/>
    </source>
</evidence>
<evidence type="ECO:0000256" key="3">
    <source>
        <dbReference type="ARBA" id="ARBA00022490"/>
    </source>
</evidence>
<keyword evidence="4" id="KW-0282">Flagellum</keyword>
<dbReference type="FunCoup" id="B4NKJ1">
    <property type="interactions" value="1"/>
</dbReference>
<name>B4NKJ1_DROWI</name>
<keyword evidence="6" id="KW-0969">Cilium</keyword>
<dbReference type="InParanoid" id="B4NKJ1"/>
<keyword evidence="8" id="KW-0966">Cell projection</keyword>
<comment type="subcellular location">
    <subcellularLocation>
        <location evidence="1">Cytoplasm</location>
        <location evidence="1">Cytoskeleton</location>
        <location evidence="1">Flagellum axoneme</location>
    </subcellularLocation>
</comment>
<dbReference type="PANTHER" id="PTHR14517">
    <property type="entry name" value="RIB43A-RELATED"/>
    <property type="match status" value="1"/>
</dbReference>
<keyword evidence="5" id="KW-0175">Coiled coil</keyword>
<evidence type="ECO:0000256" key="7">
    <source>
        <dbReference type="ARBA" id="ARBA00023212"/>
    </source>
</evidence>
<evidence type="ECO:0000256" key="9">
    <source>
        <dbReference type="ARBA" id="ARBA00046435"/>
    </source>
</evidence>
<keyword evidence="11" id="KW-1185">Reference proteome</keyword>
<reference evidence="10 11" key="1">
    <citation type="journal article" date="2007" name="Nature">
        <title>Evolution of genes and genomes on the Drosophila phylogeny.</title>
        <authorList>
            <consortium name="Drosophila 12 Genomes Consortium"/>
            <person name="Clark A.G."/>
            <person name="Eisen M.B."/>
            <person name="Smith D.R."/>
            <person name="Bergman C.M."/>
            <person name="Oliver B."/>
            <person name="Markow T.A."/>
            <person name="Kaufman T.C."/>
            <person name="Kellis M."/>
            <person name="Gelbart W."/>
            <person name="Iyer V.N."/>
            <person name="Pollard D.A."/>
            <person name="Sackton T.B."/>
            <person name="Larracuente A.M."/>
            <person name="Singh N.D."/>
            <person name="Abad J.P."/>
            <person name="Abt D.N."/>
            <person name="Adryan B."/>
            <person name="Aguade M."/>
            <person name="Akashi H."/>
            <person name="Anderson W.W."/>
            <person name="Aquadro C.F."/>
            <person name="Ardell D.H."/>
            <person name="Arguello R."/>
            <person name="Artieri C.G."/>
            <person name="Barbash D.A."/>
            <person name="Barker D."/>
            <person name="Barsanti P."/>
            <person name="Batterham P."/>
            <person name="Batzoglou S."/>
            <person name="Begun D."/>
            <person name="Bhutkar A."/>
            <person name="Blanco E."/>
            <person name="Bosak S.A."/>
            <person name="Bradley R.K."/>
            <person name="Brand A.D."/>
            <person name="Brent M.R."/>
            <person name="Brooks A.N."/>
            <person name="Brown R.H."/>
            <person name="Butlin R.K."/>
            <person name="Caggese C."/>
            <person name="Calvi B.R."/>
            <person name="Bernardo de Carvalho A."/>
            <person name="Caspi A."/>
            <person name="Castrezana S."/>
            <person name="Celniker S.E."/>
            <person name="Chang J.L."/>
            <person name="Chapple C."/>
            <person name="Chatterji S."/>
            <person name="Chinwalla A."/>
            <person name="Civetta A."/>
            <person name="Clifton S.W."/>
            <person name="Comeron J.M."/>
            <person name="Costello J.C."/>
            <person name="Coyne J.A."/>
            <person name="Daub J."/>
            <person name="David R.G."/>
            <person name="Delcher A.L."/>
            <person name="Delehaunty K."/>
            <person name="Do C.B."/>
            <person name="Ebling H."/>
            <person name="Edwards K."/>
            <person name="Eickbush T."/>
            <person name="Evans J.D."/>
            <person name="Filipski A."/>
            <person name="Findeiss S."/>
            <person name="Freyhult E."/>
            <person name="Fulton L."/>
            <person name="Fulton R."/>
            <person name="Garcia A.C."/>
            <person name="Gardiner A."/>
            <person name="Garfield D.A."/>
            <person name="Garvin B.E."/>
            <person name="Gibson G."/>
            <person name="Gilbert D."/>
            <person name="Gnerre S."/>
            <person name="Godfrey J."/>
            <person name="Good R."/>
            <person name="Gotea V."/>
            <person name="Gravely B."/>
            <person name="Greenberg A.J."/>
            <person name="Griffiths-Jones S."/>
            <person name="Gross S."/>
            <person name="Guigo R."/>
            <person name="Gustafson E.A."/>
            <person name="Haerty W."/>
            <person name="Hahn M.W."/>
            <person name="Halligan D.L."/>
            <person name="Halpern A.L."/>
            <person name="Halter G.M."/>
            <person name="Han M.V."/>
            <person name="Heger A."/>
            <person name="Hillier L."/>
            <person name="Hinrichs A.S."/>
            <person name="Holmes I."/>
            <person name="Hoskins R.A."/>
            <person name="Hubisz M.J."/>
            <person name="Hultmark D."/>
            <person name="Huntley M.A."/>
            <person name="Jaffe D.B."/>
            <person name="Jagadeeshan S."/>
            <person name="Jeck W.R."/>
            <person name="Johnson J."/>
            <person name="Jones C.D."/>
            <person name="Jordan W.C."/>
            <person name="Karpen G.H."/>
            <person name="Kataoka E."/>
            <person name="Keightley P.D."/>
            <person name="Kheradpour P."/>
            <person name="Kirkness E.F."/>
            <person name="Koerich L.B."/>
            <person name="Kristiansen K."/>
            <person name="Kudrna D."/>
            <person name="Kulathinal R.J."/>
            <person name="Kumar S."/>
            <person name="Kwok R."/>
            <person name="Lander E."/>
            <person name="Langley C.H."/>
            <person name="Lapoint R."/>
            <person name="Lazzaro B.P."/>
            <person name="Lee S.J."/>
            <person name="Levesque L."/>
            <person name="Li R."/>
            <person name="Lin C.F."/>
            <person name="Lin M.F."/>
            <person name="Lindblad-Toh K."/>
            <person name="Llopart A."/>
            <person name="Long M."/>
            <person name="Low L."/>
            <person name="Lozovsky E."/>
            <person name="Lu J."/>
            <person name="Luo M."/>
            <person name="Machado C.A."/>
            <person name="Makalowski W."/>
            <person name="Marzo M."/>
            <person name="Matsuda M."/>
            <person name="Matzkin L."/>
            <person name="McAllister B."/>
            <person name="McBride C.S."/>
            <person name="McKernan B."/>
            <person name="McKernan K."/>
            <person name="Mendez-Lago M."/>
            <person name="Minx P."/>
            <person name="Mollenhauer M.U."/>
            <person name="Montooth K."/>
            <person name="Mount S.M."/>
            <person name="Mu X."/>
            <person name="Myers E."/>
            <person name="Negre B."/>
            <person name="Newfeld S."/>
            <person name="Nielsen R."/>
            <person name="Noor M.A."/>
            <person name="O'Grady P."/>
            <person name="Pachter L."/>
            <person name="Papaceit M."/>
            <person name="Parisi M.J."/>
            <person name="Parisi M."/>
            <person name="Parts L."/>
            <person name="Pedersen J.S."/>
            <person name="Pesole G."/>
            <person name="Phillippy A.M."/>
            <person name="Ponting C.P."/>
            <person name="Pop M."/>
            <person name="Porcelli D."/>
            <person name="Powell J.R."/>
            <person name="Prohaska S."/>
            <person name="Pruitt K."/>
            <person name="Puig M."/>
            <person name="Quesneville H."/>
            <person name="Ram K.R."/>
            <person name="Rand D."/>
            <person name="Rasmussen M.D."/>
            <person name="Reed L.K."/>
            <person name="Reenan R."/>
            <person name="Reily A."/>
            <person name="Remington K.A."/>
            <person name="Rieger T.T."/>
            <person name="Ritchie M.G."/>
            <person name="Robin C."/>
            <person name="Rogers Y.H."/>
            <person name="Rohde C."/>
            <person name="Rozas J."/>
            <person name="Rubenfield M.J."/>
            <person name="Ruiz A."/>
            <person name="Russo S."/>
            <person name="Salzberg S.L."/>
            <person name="Sanchez-Gracia A."/>
            <person name="Saranga D.J."/>
            <person name="Sato H."/>
            <person name="Schaeffer S.W."/>
            <person name="Schatz M.C."/>
            <person name="Schlenke T."/>
            <person name="Schwartz R."/>
            <person name="Segarra C."/>
            <person name="Singh R.S."/>
            <person name="Sirot L."/>
            <person name="Sirota M."/>
            <person name="Sisneros N.B."/>
            <person name="Smith C.D."/>
            <person name="Smith T.F."/>
            <person name="Spieth J."/>
            <person name="Stage D.E."/>
            <person name="Stark A."/>
            <person name="Stephan W."/>
            <person name="Strausberg R.L."/>
            <person name="Strempel S."/>
            <person name="Sturgill D."/>
            <person name="Sutton G."/>
            <person name="Sutton G.G."/>
            <person name="Tao W."/>
            <person name="Teichmann S."/>
            <person name="Tobari Y.N."/>
            <person name="Tomimura Y."/>
            <person name="Tsolas J.M."/>
            <person name="Valente V.L."/>
            <person name="Venter E."/>
            <person name="Venter J.C."/>
            <person name="Vicario S."/>
            <person name="Vieira F.G."/>
            <person name="Vilella A.J."/>
            <person name="Villasante A."/>
            <person name="Walenz B."/>
            <person name="Wang J."/>
            <person name="Wasserman M."/>
            <person name="Watts T."/>
            <person name="Wilson D."/>
            <person name="Wilson R.K."/>
            <person name="Wing R.A."/>
            <person name="Wolfner M.F."/>
            <person name="Wong A."/>
            <person name="Wong G.K."/>
            <person name="Wu C.I."/>
            <person name="Wu G."/>
            <person name="Yamamoto D."/>
            <person name="Yang H.P."/>
            <person name="Yang S.P."/>
            <person name="Yorke J.A."/>
            <person name="Yoshida K."/>
            <person name="Zdobnov E."/>
            <person name="Zhang P."/>
            <person name="Zhang Y."/>
            <person name="Zimin A.V."/>
            <person name="Baldwin J."/>
            <person name="Abdouelleil A."/>
            <person name="Abdulkadir J."/>
            <person name="Abebe A."/>
            <person name="Abera B."/>
            <person name="Abreu J."/>
            <person name="Acer S.C."/>
            <person name="Aftuck L."/>
            <person name="Alexander A."/>
            <person name="An P."/>
            <person name="Anderson E."/>
            <person name="Anderson S."/>
            <person name="Arachi H."/>
            <person name="Azer M."/>
            <person name="Bachantsang P."/>
            <person name="Barry A."/>
            <person name="Bayul T."/>
            <person name="Berlin A."/>
            <person name="Bessette D."/>
            <person name="Bloom T."/>
            <person name="Blye J."/>
            <person name="Boguslavskiy L."/>
            <person name="Bonnet C."/>
            <person name="Boukhgalter B."/>
            <person name="Bourzgui I."/>
            <person name="Brown A."/>
            <person name="Cahill P."/>
            <person name="Channer S."/>
            <person name="Cheshatsang Y."/>
            <person name="Chuda L."/>
            <person name="Citroen M."/>
            <person name="Collymore A."/>
            <person name="Cooke P."/>
            <person name="Costello M."/>
            <person name="D'Aco K."/>
            <person name="Daza R."/>
            <person name="De Haan G."/>
            <person name="DeGray S."/>
            <person name="DeMaso C."/>
            <person name="Dhargay N."/>
            <person name="Dooley K."/>
            <person name="Dooley E."/>
            <person name="Doricent M."/>
            <person name="Dorje P."/>
            <person name="Dorjee K."/>
            <person name="Dupes A."/>
            <person name="Elong R."/>
            <person name="Falk J."/>
            <person name="Farina A."/>
            <person name="Faro S."/>
            <person name="Ferguson D."/>
            <person name="Fisher S."/>
            <person name="Foley C.D."/>
            <person name="Franke A."/>
            <person name="Friedrich D."/>
            <person name="Gadbois L."/>
            <person name="Gearin G."/>
            <person name="Gearin C.R."/>
            <person name="Giannoukos G."/>
            <person name="Goode T."/>
            <person name="Graham J."/>
            <person name="Grandbois E."/>
            <person name="Grewal S."/>
            <person name="Gyaltsen K."/>
            <person name="Hafez N."/>
            <person name="Hagos B."/>
            <person name="Hall J."/>
            <person name="Henson C."/>
            <person name="Hollinger A."/>
            <person name="Honan T."/>
            <person name="Huard M.D."/>
            <person name="Hughes L."/>
            <person name="Hurhula B."/>
            <person name="Husby M.E."/>
            <person name="Kamat A."/>
            <person name="Kanga B."/>
            <person name="Kashin S."/>
            <person name="Khazanovich D."/>
            <person name="Kisner P."/>
            <person name="Lance K."/>
            <person name="Lara M."/>
            <person name="Lee W."/>
            <person name="Lennon N."/>
            <person name="Letendre F."/>
            <person name="LeVine R."/>
            <person name="Lipovsky A."/>
            <person name="Liu X."/>
            <person name="Liu J."/>
            <person name="Liu S."/>
            <person name="Lokyitsang T."/>
            <person name="Lokyitsang Y."/>
            <person name="Lubonja R."/>
            <person name="Lui A."/>
            <person name="MacDonald P."/>
            <person name="Magnisalis V."/>
            <person name="Maru K."/>
            <person name="Matthews C."/>
            <person name="McCusker W."/>
            <person name="McDonough S."/>
            <person name="Mehta T."/>
            <person name="Meldrim J."/>
            <person name="Meneus L."/>
            <person name="Mihai O."/>
            <person name="Mihalev A."/>
            <person name="Mihova T."/>
            <person name="Mittelman R."/>
            <person name="Mlenga V."/>
            <person name="Montmayeur A."/>
            <person name="Mulrain L."/>
            <person name="Navidi A."/>
            <person name="Naylor J."/>
            <person name="Negash T."/>
            <person name="Nguyen T."/>
            <person name="Nguyen N."/>
            <person name="Nicol R."/>
            <person name="Norbu C."/>
            <person name="Norbu N."/>
            <person name="Novod N."/>
            <person name="O'Neill B."/>
            <person name="Osman S."/>
            <person name="Markiewicz E."/>
            <person name="Oyono O.L."/>
            <person name="Patti C."/>
            <person name="Phunkhang P."/>
            <person name="Pierre F."/>
            <person name="Priest M."/>
            <person name="Raghuraman S."/>
            <person name="Rege F."/>
            <person name="Reyes R."/>
            <person name="Rise C."/>
            <person name="Rogov P."/>
            <person name="Ross K."/>
            <person name="Ryan E."/>
            <person name="Settipalli S."/>
            <person name="Shea T."/>
            <person name="Sherpa N."/>
            <person name="Shi L."/>
            <person name="Shih D."/>
            <person name="Sparrow T."/>
            <person name="Spaulding J."/>
            <person name="Stalker J."/>
            <person name="Stange-Thomann N."/>
            <person name="Stavropoulos S."/>
            <person name="Stone C."/>
            <person name="Strader C."/>
            <person name="Tesfaye S."/>
            <person name="Thomson T."/>
            <person name="Thoulutsang Y."/>
            <person name="Thoulutsang D."/>
            <person name="Topham K."/>
            <person name="Topping I."/>
            <person name="Tsamla T."/>
            <person name="Vassiliev H."/>
            <person name="Vo A."/>
            <person name="Wangchuk T."/>
            <person name="Wangdi T."/>
            <person name="Weiand M."/>
            <person name="Wilkinson J."/>
            <person name="Wilson A."/>
            <person name="Yadav S."/>
            <person name="Young G."/>
            <person name="Yu Q."/>
            <person name="Zembek L."/>
            <person name="Zhong D."/>
            <person name="Zimmer A."/>
            <person name="Zwirko Z."/>
            <person name="Jaffe D.B."/>
            <person name="Alvarez P."/>
            <person name="Brockman W."/>
            <person name="Butler J."/>
            <person name="Chin C."/>
            <person name="Gnerre S."/>
            <person name="Grabherr M."/>
            <person name="Kleber M."/>
            <person name="Mauceli E."/>
            <person name="MacCallum I."/>
        </authorList>
    </citation>
    <scope>NUCLEOTIDE SEQUENCE [LARGE SCALE GENOMIC DNA]</scope>
    <source>
        <strain evidence="11">Tucson 14030-0811.24</strain>
    </source>
</reference>
<evidence type="ECO:0000313" key="11">
    <source>
        <dbReference type="Proteomes" id="UP000007798"/>
    </source>
</evidence>
<dbReference type="OMA" id="NLCRAIN"/>
<dbReference type="Pfam" id="PF05914">
    <property type="entry name" value="RIB43A"/>
    <property type="match status" value="1"/>
</dbReference>
<dbReference type="OrthoDB" id="429119at2759"/>
<dbReference type="InterPro" id="IPR008805">
    <property type="entry name" value="RIB43A"/>
</dbReference>
<evidence type="ECO:0000313" key="10">
    <source>
        <dbReference type="EMBL" id="EDW85163.1"/>
    </source>
</evidence>
<dbReference type="STRING" id="7260.B4NKJ1"/>
<dbReference type="Proteomes" id="UP000007798">
    <property type="component" value="Unassembled WGS sequence"/>
</dbReference>
<evidence type="ECO:0008006" key="12">
    <source>
        <dbReference type="Google" id="ProtNLM"/>
    </source>
</evidence>
<evidence type="ECO:0000256" key="6">
    <source>
        <dbReference type="ARBA" id="ARBA00023069"/>
    </source>
</evidence>
<gene>
    <name evidence="10" type="primary">Dwil\GK12760</name>
    <name evidence="10" type="ORF">Dwil_GK12760</name>
</gene>
<keyword evidence="3" id="KW-0963">Cytoplasm</keyword>
<organism evidence="10 11">
    <name type="scientific">Drosophila willistoni</name>
    <name type="common">Fruit fly</name>
    <dbReference type="NCBI Taxonomy" id="7260"/>
    <lineage>
        <taxon>Eukaryota</taxon>
        <taxon>Metazoa</taxon>
        <taxon>Ecdysozoa</taxon>
        <taxon>Arthropoda</taxon>
        <taxon>Hexapoda</taxon>
        <taxon>Insecta</taxon>
        <taxon>Pterygota</taxon>
        <taxon>Neoptera</taxon>
        <taxon>Endopterygota</taxon>
        <taxon>Diptera</taxon>
        <taxon>Brachycera</taxon>
        <taxon>Muscomorpha</taxon>
        <taxon>Ephydroidea</taxon>
        <taxon>Drosophilidae</taxon>
        <taxon>Drosophila</taxon>
        <taxon>Sophophora</taxon>
    </lineage>
</organism>
<dbReference type="PhylomeDB" id="B4NKJ1"/>
<proteinExistence type="inferred from homology"/>
<evidence type="ECO:0000256" key="5">
    <source>
        <dbReference type="ARBA" id="ARBA00023054"/>
    </source>
</evidence>
<dbReference type="EMBL" id="CH964272">
    <property type="protein sequence ID" value="EDW85163.1"/>
    <property type="molecule type" value="Genomic_DNA"/>
</dbReference>
<evidence type="ECO:0000256" key="1">
    <source>
        <dbReference type="ARBA" id="ARBA00004611"/>
    </source>
</evidence>
<evidence type="ECO:0000256" key="2">
    <source>
        <dbReference type="ARBA" id="ARBA00006875"/>
    </source>
</evidence>
<accession>B4NKJ1</accession>
<dbReference type="AlphaFoldDB" id="B4NKJ1"/>
<sequence length="381" mass="45920">MTLKLSICTARDLDEAIKLQKREQYEEERKKRIFNAKQRLFGLDLDTLERQILEKKKQKSVQIECDKRYEEQEQLQKRLITAKEKELEKEKRIADSNLNYYRCRFQRKEQRREFDLNDPDYLKKAKPMRVADDDITLGISSAQVFLGEDLYNSDRKQRQREQQRAWLDQQVEERKQAEEARRAADNLIMDNINCRDKHLEEMAKSQHLMRNQIIQKIRQYNVNLAKQKSVDRERVKRETNEDDMAEIYNMLSSDMLTENPDVAQSRTDPNKKIAYMYRGMSPDELKTFRKCQEQQLADTKQRKTESLLMDKQWEQYAINMDRTLMLKQIEVDRRRQAQFDELTRANFQLAVDQDKQRKDALIQLTNTVSDDFYDQFNKNSR</sequence>
<evidence type="ECO:0000256" key="8">
    <source>
        <dbReference type="ARBA" id="ARBA00023273"/>
    </source>
</evidence>
<comment type="subunit">
    <text evidence="9">Microtubule inner protein component of sperm flagellar doublet microtubules.</text>
</comment>